<evidence type="ECO:0000256" key="9">
    <source>
        <dbReference type="ARBA" id="ARBA00047469"/>
    </source>
</evidence>
<dbReference type="NCBIfam" id="TIGR00395">
    <property type="entry name" value="leuS_arch"/>
    <property type="match status" value="1"/>
</dbReference>
<name>A0A6A6RKC7_9PLEO</name>
<organism evidence="14 15">
    <name type="scientific">Massarina eburnea CBS 473.64</name>
    <dbReference type="NCBI Taxonomy" id="1395130"/>
    <lineage>
        <taxon>Eukaryota</taxon>
        <taxon>Fungi</taxon>
        <taxon>Dikarya</taxon>
        <taxon>Ascomycota</taxon>
        <taxon>Pezizomycotina</taxon>
        <taxon>Dothideomycetes</taxon>
        <taxon>Pleosporomycetidae</taxon>
        <taxon>Pleosporales</taxon>
        <taxon>Massarineae</taxon>
        <taxon>Massarinaceae</taxon>
        <taxon>Massarina</taxon>
    </lineage>
</organism>
<protein>
    <recommendedName>
        <fullName evidence="2">leucine--tRNA ligase</fullName>
        <ecNumber evidence="2">6.1.1.4</ecNumber>
    </recommendedName>
    <alternativeName>
        <fullName evidence="8">Leucyl-tRNA synthetase</fullName>
    </alternativeName>
</protein>
<evidence type="ECO:0000256" key="8">
    <source>
        <dbReference type="ARBA" id="ARBA00030520"/>
    </source>
</evidence>
<dbReference type="InterPro" id="IPR014729">
    <property type="entry name" value="Rossmann-like_a/b/a_fold"/>
</dbReference>
<keyword evidence="6" id="KW-0648">Protein biosynthesis</keyword>
<evidence type="ECO:0000256" key="10">
    <source>
        <dbReference type="SAM" id="MobiDB-lite"/>
    </source>
</evidence>
<evidence type="ECO:0000256" key="4">
    <source>
        <dbReference type="ARBA" id="ARBA00022741"/>
    </source>
</evidence>
<dbReference type="EMBL" id="MU006803">
    <property type="protein sequence ID" value="KAF2635820.1"/>
    <property type="molecule type" value="Genomic_DNA"/>
</dbReference>
<reference evidence="14" key="1">
    <citation type="journal article" date="2020" name="Stud. Mycol.">
        <title>101 Dothideomycetes genomes: a test case for predicting lifestyles and emergence of pathogens.</title>
        <authorList>
            <person name="Haridas S."/>
            <person name="Albert R."/>
            <person name="Binder M."/>
            <person name="Bloem J."/>
            <person name="Labutti K."/>
            <person name="Salamov A."/>
            <person name="Andreopoulos B."/>
            <person name="Baker S."/>
            <person name="Barry K."/>
            <person name="Bills G."/>
            <person name="Bluhm B."/>
            <person name="Cannon C."/>
            <person name="Castanera R."/>
            <person name="Culley D."/>
            <person name="Daum C."/>
            <person name="Ezra D."/>
            <person name="Gonzalez J."/>
            <person name="Henrissat B."/>
            <person name="Kuo A."/>
            <person name="Liang C."/>
            <person name="Lipzen A."/>
            <person name="Lutzoni F."/>
            <person name="Magnuson J."/>
            <person name="Mondo S."/>
            <person name="Nolan M."/>
            <person name="Ohm R."/>
            <person name="Pangilinan J."/>
            <person name="Park H.-J."/>
            <person name="Ramirez L."/>
            <person name="Alfaro M."/>
            <person name="Sun H."/>
            <person name="Tritt A."/>
            <person name="Yoshinaga Y."/>
            <person name="Zwiers L.-H."/>
            <person name="Turgeon B."/>
            <person name="Goodwin S."/>
            <person name="Spatafora J."/>
            <person name="Crous P."/>
            <person name="Grigoriev I."/>
        </authorList>
    </citation>
    <scope>NUCLEOTIDE SEQUENCE</scope>
    <source>
        <strain evidence="14">CBS 473.64</strain>
    </source>
</reference>
<keyword evidence="4" id="KW-0547">Nucleotide-binding</keyword>
<keyword evidence="7 14" id="KW-0030">Aminoacyl-tRNA synthetase</keyword>
<dbReference type="Proteomes" id="UP000799753">
    <property type="component" value="Unassembled WGS sequence"/>
</dbReference>
<feature type="domain" description="Aminoacyl-tRNA synthetase class Ia" evidence="11">
    <location>
        <begin position="212"/>
        <end position="790"/>
    </location>
</feature>
<dbReference type="GO" id="GO:0002161">
    <property type="term" value="F:aminoacyl-tRNA deacylase activity"/>
    <property type="evidence" value="ECO:0007669"/>
    <property type="project" value="InterPro"/>
</dbReference>
<accession>A0A6A6RKC7</accession>
<evidence type="ECO:0000256" key="2">
    <source>
        <dbReference type="ARBA" id="ARBA00013164"/>
    </source>
</evidence>
<proteinExistence type="inferred from homology"/>
<comment type="catalytic activity">
    <reaction evidence="9">
        <text>tRNA(Leu) + L-leucine + ATP = L-leucyl-tRNA(Leu) + AMP + diphosphate</text>
        <dbReference type="Rhea" id="RHEA:11688"/>
        <dbReference type="Rhea" id="RHEA-COMP:9613"/>
        <dbReference type="Rhea" id="RHEA-COMP:9622"/>
        <dbReference type="ChEBI" id="CHEBI:30616"/>
        <dbReference type="ChEBI" id="CHEBI:33019"/>
        <dbReference type="ChEBI" id="CHEBI:57427"/>
        <dbReference type="ChEBI" id="CHEBI:78442"/>
        <dbReference type="ChEBI" id="CHEBI:78494"/>
        <dbReference type="ChEBI" id="CHEBI:456215"/>
        <dbReference type="EC" id="6.1.1.4"/>
    </reaction>
</comment>
<evidence type="ECO:0000259" key="11">
    <source>
        <dbReference type="Pfam" id="PF00133"/>
    </source>
</evidence>
<dbReference type="InterPro" id="IPR004493">
    <property type="entry name" value="Leu-tRNA-synth_Ia_arc/euk"/>
</dbReference>
<evidence type="ECO:0000259" key="12">
    <source>
        <dbReference type="Pfam" id="PF08264"/>
    </source>
</evidence>
<dbReference type="Pfam" id="PF00133">
    <property type="entry name" value="tRNA-synt_1"/>
    <property type="match status" value="2"/>
</dbReference>
<evidence type="ECO:0000259" key="13">
    <source>
        <dbReference type="Pfam" id="PF24810"/>
    </source>
</evidence>
<dbReference type="InterPro" id="IPR009008">
    <property type="entry name" value="Val/Leu/Ile-tRNA-synth_edit"/>
</dbReference>
<dbReference type="EC" id="6.1.1.4" evidence="2"/>
<evidence type="ECO:0000256" key="5">
    <source>
        <dbReference type="ARBA" id="ARBA00022840"/>
    </source>
</evidence>
<dbReference type="InterPro" id="IPR002300">
    <property type="entry name" value="aa-tRNA-synth_Ia"/>
</dbReference>
<feature type="domain" description="Aminoacyl-tRNA synthetase class Ia" evidence="11">
    <location>
        <begin position="68"/>
        <end position="133"/>
    </location>
</feature>
<dbReference type="CDD" id="cd07959">
    <property type="entry name" value="Anticodon_Ia_Leu_AEc"/>
    <property type="match status" value="1"/>
</dbReference>
<dbReference type="GO" id="GO:0004823">
    <property type="term" value="F:leucine-tRNA ligase activity"/>
    <property type="evidence" value="ECO:0007669"/>
    <property type="project" value="UniProtKB-EC"/>
</dbReference>
<dbReference type="PANTHER" id="PTHR45794">
    <property type="entry name" value="LEUCYL-TRNA SYNTHETASE"/>
    <property type="match status" value="1"/>
</dbReference>
<sequence length="1108" mass="124093">MAAVHGAQAASKLGEASDDTRKAASTEKRDALIANEKKYQKVWADAGTFESDAPTTSEIPHASMTSSALRQQHPKFMGTFAYPYMNGVLHAGHAFTISKVEFATGYARMQGKRTLFPLGFHCTGMAIKACADKLVREIAMFGPLFEGYADDENIPTPTTLKDTTKDAKTDVTKFMSKKGKTSAKSPKAKYQFQIMLAVGIQRDQIHLFADAYHWVKVFPETGKQHLTKFGLRVDWRRSFVTTDANPYYDSFVRWQMTRLKELGKIKFGKRYTVYSPKDGQACLDHDRSQGEGITSQEYTAVKLKVLQWPDRASAVVQATEGLTVYFVAATLRPETMYGQVCCFVSPTAEYGIFKVSEHECILATCRAARNMSFQNIFDKWGVSEKVASMIGSDVIGTLVHAPLSVHESVRVLPMETVSAMKGTGVVTSVPSDSPDDYATLMELAKKADHYGIDQKWAQLEIVPIISSPKYGTLIAPALVQQMKITSPKDPKLSEAKEEAYKEGFYNGTMVYGKYAGQAVSKARELVKADLIDGGYAFHYAEPDGLVVSRSGDECVAAHLDQWYLNYGTTENGGDGAWCDQVLQHVRDGLNTFSKEAKNQFEQTLGWLGQWACARSYGLGSKLPWDTNFLVESLSDSTIYPAYYTVAHYLHKDIFGAEPGMGNITPDQMTDEVWDYVFARTDSVRTEIKSDTLQSMRREFEYWYPLDLRVSGKDLVQNHLTFFLYIHVAIWPPEYWPKGVRPNGHLLLNGDKMSKSTGNFLTLDEAIDKFGADATRIAIADAGDGIEDANFEESVANSIILKLYELRKWCEDQTLTDIATSDTTLRSGDFMFWDQVFQNEMVSLVHETRLHYDSMLFKNAIKSGFYDFTAARDFYRETTKAAGIGLHHSLVQQYIELQALLLTPIAPHWAEYIWQEALRKPDTIQNASFPDVPVPDAGMKAIRTYVRITMSNITSAESTQQRRLAKGKSVQYNPNVDKIITVYFAKAFPAWQSDYMSTMQRSFRDFGILDVQAVSKNIDKKDMKKAMPFIQGIKKRMDSGEDSDGIFNRNLPFDEAVVLQEMSAIIKQVLRKCKEVRIVAVEGNGSADGLPRIVENATPGSPVFSFANI</sequence>
<feature type="region of interest" description="Disordered" evidence="10">
    <location>
        <begin position="1"/>
        <end position="29"/>
    </location>
</feature>
<dbReference type="OrthoDB" id="10249672at2759"/>
<feature type="domain" description="Leucine--tRNA ligase RagD-binding" evidence="13">
    <location>
        <begin position="984"/>
        <end position="1038"/>
    </location>
</feature>
<dbReference type="GO" id="GO:0005524">
    <property type="term" value="F:ATP binding"/>
    <property type="evidence" value="ECO:0007669"/>
    <property type="project" value="UniProtKB-KW"/>
</dbReference>
<keyword evidence="15" id="KW-1185">Reference proteome</keyword>
<dbReference type="InterPro" id="IPR009080">
    <property type="entry name" value="tRNAsynth_Ia_anticodon-bd"/>
</dbReference>
<dbReference type="InterPro" id="IPR055416">
    <property type="entry name" value="RBD_LARS1"/>
</dbReference>
<dbReference type="Pfam" id="PF24810">
    <property type="entry name" value="RBD_LARS1"/>
    <property type="match status" value="1"/>
</dbReference>
<dbReference type="InterPro" id="IPR013155">
    <property type="entry name" value="M/V/L/I-tRNA-synth_anticd-bd"/>
</dbReference>
<dbReference type="Pfam" id="PF08264">
    <property type="entry name" value="Anticodon_1"/>
    <property type="match status" value="1"/>
</dbReference>
<feature type="domain" description="Methionyl/Valyl/Leucyl/Isoleucyl-tRNA synthetase anticodon-binding" evidence="12">
    <location>
        <begin position="833"/>
        <end position="938"/>
    </location>
</feature>
<dbReference type="Gene3D" id="3.40.50.620">
    <property type="entry name" value="HUPs"/>
    <property type="match status" value="1"/>
</dbReference>
<dbReference type="Gene3D" id="3.90.740.10">
    <property type="entry name" value="Valyl/Leucyl/Isoleucyl-tRNA synthetase, editing domain"/>
    <property type="match status" value="1"/>
</dbReference>
<evidence type="ECO:0000256" key="3">
    <source>
        <dbReference type="ARBA" id="ARBA00022598"/>
    </source>
</evidence>
<evidence type="ECO:0000313" key="15">
    <source>
        <dbReference type="Proteomes" id="UP000799753"/>
    </source>
</evidence>
<keyword evidence="3" id="KW-0436">Ligase</keyword>
<keyword evidence="5" id="KW-0067">ATP-binding</keyword>
<evidence type="ECO:0000256" key="6">
    <source>
        <dbReference type="ARBA" id="ARBA00022917"/>
    </source>
</evidence>
<evidence type="ECO:0000313" key="14">
    <source>
        <dbReference type="EMBL" id="KAF2635820.1"/>
    </source>
</evidence>
<dbReference type="PANTHER" id="PTHR45794:SF1">
    <property type="entry name" value="LEUCINE--TRNA LIGASE, CYTOPLASMIC"/>
    <property type="match status" value="1"/>
</dbReference>
<dbReference type="AlphaFoldDB" id="A0A6A6RKC7"/>
<feature type="compositionally biased region" description="Basic and acidic residues" evidence="10">
    <location>
        <begin position="18"/>
        <end position="29"/>
    </location>
</feature>
<evidence type="ECO:0000256" key="7">
    <source>
        <dbReference type="ARBA" id="ARBA00023146"/>
    </source>
</evidence>
<evidence type="ECO:0000256" key="1">
    <source>
        <dbReference type="ARBA" id="ARBA00005594"/>
    </source>
</evidence>
<dbReference type="GO" id="GO:0006429">
    <property type="term" value="P:leucyl-tRNA aminoacylation"/>
    <property type="evidence" value="ECO:0007669"/>
    <property type="project" value="InterPro"/>
</dbReference>
<dbReference type="FunFam" id="3.90.740.10:FF:000001">
    <property type="entry name" value="Leucine--tRNA ligase, cytoplasmic"/>
    <property type="match status" value="1"/>
</dbReference>
<dbReference type="SUPFAM" id="SSF47323">
    <property type="entry name" value="Anticodon-binding domain of a subclass of class I aminoacyl-tRNA synthetases"/>
    <property type="match status" value="1"/>
</dbReference>
<gene>
    <name evidence="14" type="ORF">P280DRAFT_553528</name>
</gene>
<dbReference type="SUPFAM" id="SSF50677">
    <property type="entry name" value="ValRS/IleRS/LeuRS editing domain"/>
    <property type="match status" value="1"/>
</dbReference>
<dbReference type="SUPFAM" id="SSF52374">
    <property type="entry name" value="Nucleotidylyl transferase"/>
    <property type="match status" value="1"/>
</dbReference>
<comment type="similarity">
    <text evidence="1">Belongs to the class-I aminoacyl-tRNA synthetase family.</text>
</comment>